<dbReference type="AlphaFoldDB" id="A0A559IPY2"/>
<proteinExistence type="predicted"/>
<comment type="caution">
    <text evidence="2">The sequence shown here is derived from an EMBL/GenBank/DDBJ whole genome shotgun (WGS) entry which is preliminary data.</text>
</comment>
<dbReference type="OrthoDB" id="9820515at2"/>
<feature type="transmembrane region" description="Helical" evidence="1">
    <location>
        <begin position="12"/>
        <end position="29"/>
    </location>
</feature>
<feature type="transmembrane region" description="Helical" evidence="1">
    <location>
        <begin position="270"/>
        <end position="289"/>
    </location>
</feature>
<feature type="transmembrane region" description="Helical" evidence="1">
    <location>
        <begin position="108"/>
        <end position="124"/>
    </location>
</feature>
<keyword evidence="1" id="KW-0472">Membrane</keyword>
<keyword evidence="1" id="KW-1133">Transmembrane helix</keyword>
<evidence type="ECO:0000256" key="1">
    <source>
        <dbReference type="SAM" id="Phobius"/>
    </source>
</evidence>
<gene>
    <name evidence="2" type="ORF">FPZ44_18100</name>
</gene>
<protein>
    <recommendedName>
        <fullName evidence="4">UbiA family prenyltransferase</fullName>
    </recommendedName>
</protein>
<feature type="transmembrane region" description="Helical" evidence="1">
    <location>
        <begin position="238"/>
        <end position="258"/>
    </location>
</feature>
<sequence length="296" mass="33952">MMYLWRFIQERYPLFITIPLCVIITLGLIPTHDTGKYHNHLLVSSLAVLTTWLGLLSLRAADDLHSIQADRDKSPHRGLVTGYIQASALRRICILILVLLIFLHVQNWIGVVILCFLTVYYWLWFKLSPHFPILLRPFGSNFIFAIIPFYIGALHKTPWQMESLYFAGFLYFAVIAHEYAHNVQPDRKDEHELETTSTPLRYTQIIGARGTAILAGWLFASSFICGTIMASIMKESAFLITLIIHMLVNTYLIGMLIYQPTSKLSRKFYVLGYTFFIIPLAVRIIVRTINVTPIGN</sequence>
<accession>A0A559IPY2</accession>
<reference evidence="2 3" key="1">
    <citation type="submission" date="2019-07" db="EMBL/GenBank/DDBJ databases">
        <authorList>
            <person name="Kim J."/>
        </authorList>
    </citation>
    <scope>NUCLEOTIDE SEQUENCE [LARGE SCALE GENOMIC DNA]</scope>
    <source>
        <strain evidence="2 3">N4</strain>
    </source>
</reference>
<evidence type="ECO:0000313" key="2">
    <source>
        <dbReference type="EMBL" id="TVX89676.1"/>
    </source>
</evidence>
<feature type="transmembrane region" description="Helical" evidence="1">
    <location>
        <begin position="41"/>
        <end position="61"/>
    </location>
</feature>
<keyword evidence="3" id="KW-1185">Reference proteome</keyword>
<organism evidence="2 3">
    <name type="scientific">Paenibacillus agilis</name>
    <dbReference type="NCBI Taxonomy" id="3020863"/>
    <lineage>
        <taxon>Bacteria</taxon>
        <taxon>Bacillati</taxon>
        <taxon>Bacillota</taxon>
        <taxon>Bacilli</taxon>
        <taxon>Bacillales</taxon>
        <taxon>Paenibacillaceae</taxon>
        <taxon>Paenibacillus</taxon>
    </lineage>
</organism>
<feature type="transmembrane region" description="Helical" evidence="1">
    <location>
        <begin position="163"/>
        <end position="180"/>
    </location>
</feature>
<dbReference type="Proteomes" id="UP000318102">
    <property type="component" value="Unassembled WGS sequence"/>
</dbReference>
<evidence type="ECO:0000313" key="3">
    <source>
        <dbReference type="Proteomes" id="UP000318102"/>
    </source>
</evidence>
<dbReference type="RefSeq" id="WP_144992391.1">
    <property type="nucleotide sequence ID" value="NZ_VNJK01000002.1"/>
</dbReference>
<keyword evidence="1" id="KW-0812">Transmembrane</keyword>
<feature type="transmembrane region" description="Helical" evidence="1">
    <location>
        <begin position="211"/>
        <end position="232"/>
    </location>
</feature>
<feature type="transmembrane region" description="Helical" evidence="1">
    <location>
        <begin position="133"/>
        <end position="151"/>
    </location>
</feature>
<dbReference type="EMBL" id="VNJK01000002">
    <property type="protein sequence ID" value="TVX89676.1"/>
    <property type="molecule type" value="Genomic_DNA"/>
</dbReference>
<name>A0A559IPY2_9BACL</name>
<evidence type="ECO:0008006" key="4">
    <source>
        <dbReference type="Google" id="ProtNLM"/>
    </source>
</evidence>